<keyword evidence="2" id="KW-1185">Reference proteome</keyword>
<dbReference type="Proteomes" id="UP000055590">
    <property type="component" value="Chromosome"/>
</dbReference>
<dbReference type="RefSeq" id="WP_050725148.1">
    <property type="nucleotide sequence ID" value="NZ_CP012332.1"/>
</dbReference>
<protein>
    <submittedName>
        <fullName evidence="1">Uncharacterized protein</fullName>
    </submittedName>
</protein>
<accession>A0A0K1PB33</accession>
<dbReference type="AlphaFoldDB" id="A0A0K1PB33"/>
<evidence type="ECO:0000313" key="1">
    <source>
        <dbReference type="EMBL" id="AKU90738.1"/>
    </source>
</evidence>
<dbReference type="OrthoDB" id="5513030at2"/>
<dbReference type="PATRIC" id="fig|1391653.3.peg.1154"/>
<name>A0A0K1PB33_9BACT</name>
<dbReference type="InterPro" id="IPR007463">
    <property type="entry name" value="DUF507"/>
</dbReference>
<dbReference type="KEGG" id="vin:AKJ08_1125"/>
<dbReference type="EMBL" id="CP012332">
    <property type="protein sequence ID" value="AKU90738.1"/>
    <property type="molecule type" value="Genomic_DNA"/>
</dbReference>
<proteinExistence type="predicted"/>
<reference evidence="1 2" key="1">
    <citation type="submission" date="2015-08" db="EMBL/GenBank/DDBJ databases">
        <authorList>
            <person name="Babu N.S."/>
            <person name="Beckwith C.J."/>
            <person name="Beseler K.G."/>
            <person name="Brison A."/>
            <person name="Carone J.V."/>
            <person name="Caskin T.P."/>
            <person name="Diamond M."/>
            <person name="Durham M.E."/>
            <person name="Foxe J.M."/>
            <person name="Go M."/>
            <person name="Henderson B.A."/>
            <person name="Jones I.B."/>
            <person name="McGettigan J.A."/>
            <person name="Micheletti S.J."/>
            <person name="Nasrallah M.E."/>
            <person name="Ortiz D."/>
            <person name="Piller C.R."/>
            <person name="Privatt S.R."/>
            <person name="Schneider S.L."/>
            <person name="Sharp S."/>
            <person name="Smith T.C."/>
            <person name="Stanton J.D."/>
            <person name="Ullery H.E."/>
            <person name="Wilson R.J."/>
            <person name="Serrano M.G."/>
            <person name="Buck G."/>
            <person name="Lee V."/>
            <person name="Wang Y."/>
            <person name="Carvalho R."/>
            <person name="Voegtly L."/>
            <person name="Shi R."/>
            <person name="Duckworth R."/>
            <person name="Johnson A."/>
            <person name="Loviza R."/>
            <person name="Walstead R."/>
            <person name="Shah Z."/>
            <person name="Kiflezghi M."/>
            <person name="Wade K."/>
            <person name="Ball S.L."/>
            <person name="Bradley K.W."/>
            <person name="Asai D.J."/>
            <person name="Bowman C.A."/>
            <person name="Russell D.A."/>
            <person name="Pope W.H."/>
            <person name="Jacobs-Sera D."/>
            <person name="Hendrix R.W."/>
            <person name="Hatfull G.F."/>
        </authorList>
    </citation>
    <scope>NUCLEOTIDE SEQUENCE [LARGE SCALE GENOMIC DNA]</scope>
    <source>
        <strain evidence="1 2">DSM 27710</strain>
    </source>
</reference>
<organism evidence="1 2">
    <name type="scientific">Vulgatibacter incomptus</name>
    <dbReference type="NCBI Taxonomy" id="1391653"/>
    <lineage>
        <taxon>Bacteria</taxon>
        <taxon>Pseudomonadati</taxon>
        <taxon>Myxococcota</taxon>
        <taxon>Myxococcia</taxon>
        <taxon>Myxococcales</taxon>
        <taxon>Cystobacterineae</taxon>
        <taxon>Vulgatibacteraceae</taxon>
        <taxon>Vulgatibacter</taxon>
    </lineage>
</organism>
<gene>
    <name evidence="1" type="ORF">AKJ08_1125</name>
</gene>
<evidence type="ECO:0000313" key="2">
    <source>
        <dbReference type="Proteomes" id="UP000055590"/>
    </source>
</evidence>
<dbReference type="Pfam" id="PF04368">
    <property type="entry name" value="DUF507"/>
    <property type="match status" value="1"/>
</dbReference>
<sequence>MRLYPKVIPVIAREVVQTLMKENDIEVETLRIADAEMDMAAIMREYLASEERVNQATKEALERRGYDHSKFNQVKREMADVRGFKMGDEGIEYVIGQMIEFLLISRNVEEVFSEDAPLRRKIFAIFKKHLDLDAELDREARARMKNLTEGTAEWEVEYNRTMDQLKRARGLI</sequence>